<sequence>MGRVNLLEGEWDPLSKERERLPVEVSGRLIAVFEIMSVYASLFQSEEMKSGAPAVTSVRFVGRCYIVIVMSHSFLPAGTCRLDRRKTTDR</sequence>
<organism evidence="1 2">
    <name type="scientific">Ferrimicrobium acidiphilum</name>
    <dbReference type="NCBI Taxonomy" id="121039"/>
    <lineage>
        <taxon>Bacteria</taxon>
        <taxon>Bacillati</taxon>
        <taxon>Actinomycetota</taxon>
        <taxon>Acidimicrobiia</taxon>
        <taxon>Acidimicrobiales</taxon>
        <taxon>Acidimicrobiaceae</taxon>
        <taxon>Ferrimicrobium</taxon>
    </lineage>
</organism>
<reference evidence="1 2" key="1">
    <citation type="submission" date="2024-07" db="EMBL/GenBank/DDBJ databases">
        <title>Draft Genome Sequence of Ferrimicrobium acidiphilum Strain YE2023, Isolated from a Pulp of Bioleach Reactor.</title>
        <authorList>
            <person name="Elkina Y.A."/>
            <person name="Bulaeva A.G."/>
            <person name="Beletsky A.V."/>
            <person name="Mardanov A.V."/>
        </authorList>
    </citation>
    <scope>NUCLEOTIDE SEQUENCE [LARGE SCALE GENOMIC DNA]</scope>
    <source>
        <strain evidence="1 2">YE2023</strain>
    </source>
</reference>
<keyword evidence="2" id="KW-1185">Reference proteome</keyword>
<dbReference type="RefSeq" id="WP_298383869.1">
    <property type="nucleotide sequence ID" value="NZ_JBFSHR010000023.1"/>
</dbReference>
<accession>A0ABV3Y3H6</accession>
<dbReference type="EMBL" id="JBFSHR010000023">
    <property type="protein sequence ID" value="MEX6429744.1"/>
    <property type="molecule type" value="Genomic_DNA"/>
</dbReference>
<dbReference type="Proteomes" id="UP001560267">
    <property type="component" value="Unassembled WGS sequence"/>
</dbReference>
<evidence type="ECO:0000313" key="2">
    <source>
        <dbReference type="Proteomes" id="UP001560267"/>
    </source>
</evidence>
<gene>
    <name evidence="1" type="ORF">AB6A68_07815</name>
</gene>
<protein>
    <submittedName>
        <fullName evidence="1">Uncharacterized protein</fullName>
    </submittedName>
</protein>
<comment type="caution">
    <text evidence="1">The sequence shown here is derived from an EMBL/GenBank/DDBJ whole genome shotgun (WGS) entry which is preliminary data.</text>
</comment>
<evidence type="ECO:0000313" key="1">
    <source>
        <dbReference type="EMBL" id="MEX6429744.1"/>
    </source>
</evidence>
<proteinExistence type="predicted"/>
<name>A0ABV3Y3H6_9ACTN</name>